<sequence length="143" mass="15927">MNKPSQSRHQSATHETSTSGTIHHSTSSYWLISRTLGMPCPFNLCDSSTSSLAESQKQKSATHEASTAWNNTSRRQLLLAHFENPWNDRVVLILCDSSTSGLVGVTKVKRKAIQSFNPEMEPEAFISSPVSKEMSRGIRWSVF</sequence>
<dbReference type="AlphaFoldDB" id="A0AAV4MLX1"/>
<evidence type="ECO:0000256" key="1">
    <source>
        <dbReference type="SAM" id="MobiDB-lite"/>
    </source>
</evidence>
<feature type="compositionally biased region" description="Low complexity" evidence="1">
    <location>
        <begin position="13"/>
        <end position="22"/>
    </location>
</feature>
<gene>
    <name evidence="2" type="ORF">CEXT_51351</name>
</gene>
<accession>A0AAV4MLX1</accession>
<organism evidence="2 3">
    <name type="scientific">Caerostris extrusa</name>
    <name type="common">Bark spider</name>
    <name type="synonym">Caerostris bankana</name>
    <dbReference type="NCBI Taxonomy" id="172846"/>
    <lineage>
        <taxon>Eukaryota</taxon>
        <taxon>Metazoa</taxon>
        <taxon>Ecdysozoa</taxon>
        <taxon>Arthropoda</taxon>
        <taxon>Chelicerata</taxon>
        <taxon>Arachnida</taxon>
        <taxon>Araneae</taxon>
        <taxon>Araneomorphae</taxon>
        <taxon>Entelegynae</taxon>
        <taxon>Araneoidea</taxon>
        <taxon>Araneidae</taxon>
        <taxon>Caerostris</taxon>
    </lineage>
</organism>
<dbReference type="Proteomes" id="UP001054945">
    <property type="component" value="Unassembled WGS sequence"/>
</dbReference>
<dbReference type="EMBL" id="BPLR01019939">
    <property type="protein sequence ID" value="GIX73328.1"/>
    <property type="molecule type" value="Genomic_DNA"/>
</dbReference>
<protein>
    <submittedName>
        <fullName evidence="2">Uncharacterized protein</fullName>
    </submittedName>
</protein>
<name>A0AAV4MLX1_CAEEX</name>
<feature type="compositionally biased region" description="Polar residues" evidence="1">
    <location>
        <begin position="1"/>
        <end position="10"/>
    </location>
</feature>
<reference evidence="2 3" key="1">
    <citation type="submission" date="2021-06" db="EMBL/GenBank/DDBJ databases">
        <title>Caerostris extrusa draft genome.</title>
        <authorList>
            <person name="Kono N."/>
            <person name="Arakawa K."/>
        </authorList>
    </citation>
    <scope>NUCLEOTIDE SEQUENCE [LARGE SCALE GENOMIC DNA]</scope>
</reference>
<keyword evidence="3" id="KW-1185">Reference proteome</keyword>
<proteinExistence type="predicted"/>
<feature type="region of interest" description="Disordered" evidence="1">
    <location>
        <begin position="1"/>
        <end position="22"/>
    </location>
</feature>
<evidence type="ECO:0000313" key="3">
    <source>
        <dbReference type="Proteomes" id="UP001054945"/>
    </source>
</evidence>
<evidence type="ECO:0000313" key="2">
    <source>
        <dbReference type="EMBL" id="GIX73328.1"/>
    </source>
</evidence>
<comment type="caution">
    <text evidence="2">The sequence shown here is derived from an EMBL/GenBank/DDBJ whole genome shotgun (WGS) entry which is preliminary data.</text>
</comment>